<dbReference type="Gramene" id="rna14541">
    <property type="protein sequence ID" value="RHN66537.1"/>
    <property type="gene ID" value="gene14541"/>
</dbReference>
<dbReference type="SUPFAM" id="SSF48403">
    <property type="entry name" value="Ankyrin repeat"/>
    <property type="match status" value="1"/>
</dbReference>
<organism evidence="9">
    <name type="scientific">Medicago truncatula</name>
    <name type="common">Barrel medic</name>
    <name type="synonym">Medicago tribuloides</name>
    <dbReference type="NCBI Taxonomy" id="3880"/>
    <lineage>
        <taxon>Eukaryota</taxon>
        <taxon>Viridiplantae</taxon>
        <taxon>Streptophyta</taxon>
        <taxon>Embryophyta</taxon>
        <taxon>Tracheophyta</taxon>
        <taxon>Spermatophyta</taxon>
        <taxon>Magnoliopsida</taxon>
        <taxon>eudicotyledons</taxon>
        <taxon>Gunneridae</taxon>
        <taxon>Pentapetalae</taxon>
        <taxon>rosids</taxon>
        <taxon>fabids</taxon>
        <taxon>Fabales</taxon>
        <taxon>Fabaceae</taxon>
        <taxon>Papilionoideae</taxon>
        <taxon>50 kb inversion clade</taxon>
        <taxon>NPAAA clade</taxon>
        <taxon>Hologalegina</taxon>
        <taxon>IRL clade</taxon>
        <taxon>Trifolieae</taxon>
        <taxon>Medicago</taxon>
    </lineage>
</organism>
<dbReference type="Gene3D" id="1.25.40.20">
    <property type="entry name" value="Ankyrin repeat-containing domain"/>
    <property type="match status" value="1"/>
</dbReference>
<evidence type="ECO:0000313" key="9">
    <source>
        <dbReference type="EMBL" id="RHN66537.1"/>
    </source>
</evidence>
<keyword evidence="3 6" id="KW-0863">Zinc-finger</keyword>
<evidence type="ECO:0000256" key="2">
    <source>
        <dbReference type="ARBA" id="ARBA00022723"/>
    </source>
</evidence>
<dbReference type="GO" id="GO:0005886">
    <property type="term" value="C:plasma membrane"/>
    <property type="evidence" value="ECO:0007669"/>
    <property type="project" value="UniProtKB-SubCell"/>
</dbReference>
<dbReference type="Pfam" id="PF12796">
    <property type="entry name" value="Ank_2"/>
    <property type="match status" value="1"/>
</dbReference>
<dbReference type="InterPro" id="IPR002110">
    <property type="entry name" value="Ankyrin_rpt"/>
</dbReference>
<keyword evidence="2 6" id="KW-0479">Metal-binding</keyword>
<dbReference type="InterPro" id="IPR036770">
    <property type="entry name" value="Ankyrin_rpt-contain_sf"/>
</dbReference>
<evidence type="ECO:0000259" key="8">
    <source>
        <dbReference type="PROSITE" id="PS50103"/>
    </source>
</evidence>
<evidence type="ECO:0000256" key="1">
    <source>
        <dbReference type="ARBA" id="ARBA00004413"/>
    </source>
</evidence>
<feature type="domain" description="C3H1-type" evidence="8">
    <location>
        <begin position="315"/>
        <end position="342"/>
    </location>
</feature>
<dbReference type="PANTHER" id="PTHR14493">
    <property type="entry name" value="UNKEMPT FAMILY MEMBER"/>
    <property type="match status" value="1"/>
</dbReference>
<keyword evidence="5" id="KW-0238">DNA-binding</keyword>
<evidence type="ECO:0000256" key="5">
    <source>
        <dbReference type="ARBA" id="ARBA00023125"/>
    </source>
</evidence>
<evidence type="ECO:0000256" key="4">
    <source>
        <dbReference type="ARBA" id="ARBA00022833"/>
    </source>
</evidence>
<feature type="zinc finger region" description="C3H1-type" evidence="6">
    <location>
        <begin position="315"/>
        <end position="342"/>
    </location>
</feature>
<dbReference type="InterPro" id="IPR045234">
    <property type="entry name" value="Unkempt-like"/>
</dbReference>
<dbReference type="PROSITE" id="PS50103">
    <property type="entry name" value="ZF_C3H1"/>
    <property type="match status" value="1"/>
</dbReference>
<evidence type="ECO:0000256" key="3">
    <source>
        <dbReference type="ARBA" id="ARBA00022771"/>
    </source>
</evidence>
<dbReference type="Pfam" id="PF25512">
    <property type="entry name" value="zf-CCCH_AtC3H23"/>
    <property type="match status" value="1"/>
</dbReference>
<dbReference type="GO" id="GO:0003677">
    <property type="term" value="F:DNA binding"/>
    <property type="evidence" value="ECO:0007669"/>
    <property type="project" value="UniProtKB-KW"/>
</dbReference>
<comment type="subcellular location">
    <subcellularLocation>
        <location evidence="1">Cell membrane</location>
        <topology evidence="1">Peripheral membrane protein</topology>
        <orientation evidence="1">Cytoplasmic side</orientation>
    </subcellularLocation>
</comment>
<comment type="caution">
    <text evidence="9">The sequence shown here is derived from an EMBL/GenBank/DDBJ whole genome shotgun (WGS) entry which is preliminary data.</text>
</comment>
<gene>
    <name evidence="9" type="ORF">MtrunA17_Chr3g0092171</name>
</gene>
<evidence type="ECO:0000256" key="7">
    <source>
        <dbReference type="SAM" id="MobiDB-lite"/>
    </source>
</evidence>
<dbReference type="GO" id="GO:0008270">
    <property type="term" value="F:zinc ion binding"/>
    <property type="evidence" value="ECO:0007669"/>
    <property type="project" value="UniProtKB-KW"/>
</dbReference>
<dbReference type="EMBL" id="PSQE01000003">
    <property type="protein sequence ID" value="RHN66537.1"/>
    <property type="molecule type" value="Genomic_DNA"/>
</dbReference>
<sequence>MLILGGFVQFIWLIPFEFEFEFNHIYRYWPCPRAIYLRVAHFGKNLSDNRRMCGGPEKSKSLSDNVEDMKNLTVTTNDSLSSLLEHASKNDFEQFKIALDSDASLLLEVGAWCVRQNGHNQIVLEDRTALMVAASCGSIDILKLILSCSEAGVNFTCGTDKTTALHCAASSAGADIYCVDANGNRPMDVIVLPIVVPHKLEVVKRSLEQLLSNSAADESVDDGSLPLSSFEKGSPSSPVAPKLTDTAVSSTPEKKKYPIDPSIPDIRNSIYATDEFRMYSVKVLLCHRAYTHNWTECPFYHPNENARRRDPRKFTYSCVPCADFKTRDCKRGDMCEYAHGVFETWLHPDQYRTRLCKEGTNCNRKVCFFAHVAEELRPSHASIRSAASAPIVMDMAASTSLYRGSLSAISSMYPPPFAQPLSPYANGLFDGQQHMLNDLSCFSQPCPGTISLGRSVNSWSKWGSRTGKPDWSVNGNDFGRSLRYTTFEHGNNVEEPDISWVQSLVN</sequence>
<dbReference type="SMART" id="SM00356">
    <property type="entry name" value="ZnF_C3H1"/>
    <property type="match status" value="2"/>
</dbReference>
<keyword evidence="4 6" id="KW-0862">Zinc</keyword>
<name>A0A396IUC1_MEDTR</name>
<proteinExistence type="predicted"/>
<reference evidence="9" key="1">
    <citation type="journal article" date="2018" name="Nat. Plants">
        <title>Whole-genome landscape of Medicago truncatula symbiotic genes.</title>
        <authorList>
            <person name="Pecrix Y."/>
            <person name="Gamas P."/>
            <person name="Carrere S."/>
        </authorList>
    </citation>
    <scope>NUCLEOTIDE SEQUENCE</scope>
    <source>
        <tissue evidence="9">Leaves</tissue>
    </source>
</reference>
<protein>
    <submittedName>
        <fullName evidence="9">Putative transcription factor C3H family</fullName>
    </submittedName>
</protein>
<dbReference type="GO" id="GO:0010468">
    <property type="term" value="P:regulation of gene expression"/>
    <property type="evidence" value="ECO:0007669"/>
    <property type="project" value="UniProtKB-ARBA"/>
</dbReference>
<feature type="region of interest" description="Disordered" evidence="7">
    <location>
        <begin position="218"/>
        <end position="256"/>
    </location>
</feature>
<dbReference type="Gene3D" id="3.30.1370.210">
    <property type="match status" value="1"/>
</dbReference>
<evidence type="ECO:0000256" key="6">
    <source>
        <dbReference type="PROSITE-ProRule" id="PRU00723"/>
    </source>
</evidence>
<dbReference type="Proteomes" id="UP000265566">
    <property type="component" value="Chromosome 3"/>
</dbReference>
<dbReference type="PANTHER" id="PTHR14493:SF153">
    <property type="entry name" value="ZINC FINGER CCCH DOMAIN-CONTAINING PROTEIN 24"/>
    <property type="match status" value="1"/>
</dbReference>
<dbReference type="InterPro" id="IPR057444">
    <property type="entry name" value="Znf-CCCH_AtC3H23-like"/>
</dbReference>
<dbReference type="AlphaFoldDB" id="A0A396IUC1"/>
<dbReference type="InterPro" id="IPR000571">
    <property type="entry name" value="Znf_CCCH"/>
</dbReference>
<accession>A0A396IUC1</accession>